<feature type="compositionally biased region" description="Acidic residues" evidence="1">
    <location>
        <begin position="75"/>
        <end position="90"/>
    </location>
</feature>
<feature type="region of interest" description="Disordered" evidence="1">
    <location>
        <begin position="46"/>
        <end position="90"/>
    </location>
</feature>
<organism evidence="2 3">
    <name type="scientific">Aromia moschata</name>
    <dbReference type="NCBI Taxonomy" id="1265417"/>
    <lineage>
        <taxon>Eukaryota</taxon>
        <taxon>Metazoa</taxon>
        <taxon>Ecdysozoa</taxon>
        <taxon>Arthropoda</taxon>
        <taxon>Hexapoda</taxon>
        <taxon>Insecta</taxon>
        <taxon>Pterygota</taxon>
        <taxon>Neoptera</taxon>
        <taxon>Endopterygota</taxon>
        <taxon>Coleoptera</taxon>
        <taxon>Polyphaga</taxon>
        <taxon>Cucujiformia</taxon>
        <taxon>Chrysomeloidea</taxon>
        <taxon>Cerambycidae</taxon>
        <taxon>Cerambycinae</taxon>
        <taxon>Callichromatini</taxon>
        <taxon>Aromia</taxon>
    </lineage>
</organism>
<evidence type="ECO:0000313" key="3">
    <source>
        <dbReference type="Proteomes" id="UP001162162"/>
    </source>
</evidence>
<feature type="compositionally biased region" description="Basic and acidic residues" evidence="1">
    <location>
        <begin position="59"/>
        <end position="74"/>
    </location>
</feature>
<dbReference type="Proteomes" id="UP001162162">
    <property type="component" value="Unassembled WGS sequence"/>
</dbReference>
<evidence type="ECO:0000313" key="2">
    <source>
        <dbReference type="EMBL" id="KAJ8956183.1"/>
    </source>
</evidence>
<evidence type="ECO:0000256" key="1">
    <source>
        <dbReference type="SAM" id="MobiDB-lite"/>
    </source>
</evidence>
<protein>
    <submittedName>
        <fullName evidence="2">Uncharacterized protein</fullName>
    </submittedName>
</protein>
<dbReference type="EMBL" id="JAPWTK010000032">
    <property type="protein sequence ID" value="KAJ8956183.1"/>
    <property type="molecule type" value="Genomic_DNA"/>
</dbReference>
<gene>
    <name evidence="2" type="ORF">NQ318_020735</name>
</gene>
<sequence>MKCMNRDAEVNMTKYEQYVKELSEESTRFLPNQDDGIAEETITVAEEKQDFPESPELTEMERDKRKVPAKLENERPDDDLEQWLDDILDD</sequence>
<reference evidence="2" key="1">
    <citation type="journal article" date="2023" name="Insect Mol. Biol.">
        <title>Genome sequencing provides insights into the evolution of gene families encoding plant cell wall-degrading enzymes in longhorned beetles.</title>
        <authorList>
            <person name="Shin N.R."/>
            <person name="Okamura Y."/>
            <person name="Kirsch R."/>
            <person name="Pauchet Y."/>
        </authorList>
    </citation>
    <scope>NUCLEOTIDE SEQUENCE</scope>
    <source>
        <strain evidence="2">AMC_N1</strain>
    </source>
</reference>
<name>A0AAV8YZJ7_9CUCU</name>
<dbReference type="AlphaFoldDB" id="A0AAV8YZJ7"/>
<accession>A0AAV8YZJ7</accession>
<comment type="caution">
    <text evidence="2">The sequence shown here is derived from an EMBL/GenBank/DDBJ whole genome shotgun (WGS) entry which is preliminary data.</text>
</comment>
<keyword evidence="3" id="KW-1185">Reference proteome</keyword>
<proteinExistence type="predicted"/>